<accession>A0A7W9CYR1</accession>
<evidence type="ECO:0000313" key="2">
    <source>
        <dbReference type="Proteomes" id="UP000528824"/>
    </source>
</evidence>
<dbReference type="AlphaFoldDB" id="A0A7W9CYR1"/>
<dbReference type="RefSeq" id="WP_246723844.1">
    <property type="nucleotide sequence ID" value="NZ_JACHBB010000029.1"/>
</dbReference>
<reference evidence="1 2" key="1">
    <citation type="submission" date="2020-08" db="EMBL/GenBank/DDBJ databases">
        <title>Genomic Encyclopedia of Type Strains, Phase IV (KMG-V): Genome sequencing to study the core and pangenomes of soil and plant-associated prokaryotes.</title>
        <authorList>
            <person name="Whitman W."/>
        </authorList>
    </citation>
    <scope>NUCLEOTIDE SEQUENCE [LARGE SCALE GENOMIC DNA]</scope>
    <source>
        <strain evidence="1 2">SEMIA 4034</strain>
    </source>
</reference>
<sequence>MPKLGWIVENVNAACEKSYDLHGRPAKKRVGEITGPAAISLTTNITRSFFAGSREGDASRNPRFCSGRLGIARKAPSNV</sequence>
<comment type="caution">
    <text evidence="1">The sequence shown here is derived from an EMBL/GenBank/DDBJ whole genome shotgun (WGS) entry which is preliminary data.</text>
</comment>
<organism evidence="1 2">
    <name type="scientific">Rhizobium lentis</name>
    <dbReference type="NCBI Taxonomy" id="1138194"/>
    <lineage>
        <taxon>Bacteria</taxon>
        <taxon>Pseudomonadati</taxon>
        <taxon>Pseudomonadota</taxon>
        <taxon>Alphaproteobacteria</taxon>
        <taxon>Hyphomicrobiales</taxon>
        <taxon>Rhizobiaceae</taxon>
        <taxon>Rhizobium/Agrobacterium group</taxon>
        <taxon>Rhizobium</taxon>
    </lineage>
</organism>
<dbReference type="EMBL" id="JACHBC010000028">
    <property type="protein sequence ID" value="MBB5564705.1"/>
    <property type="molecule type" value="Genomic_DNA"/>
</dbReference>
<protein>
    <submittedName>
        <fullName evidence="1">Uncharacterized protein</fullName>
    </submittedName>
</protein>
<name>A0A7W9CYR1_9HYPH</name>
<evidence type="ECO:0000313" key="1">
    <source>
        <dbReference type="EMBL" id="MBB5564705.1"/>
    </source>
</evidence>
<dbReference type="Proteomes" id="UP000528824">
    <property type="component" value="Unassembled WGS sequence"/>
</dbReference>
<keyword evidence="2" id="KW-1185">Reference proteome</keyword>
<gene>
    <name evidence="1" type="ORF">GGI59_006414</name>
</gene>
<proteinExistence type="predicted"/>